<feature type="region of interest" description="Disordered" evidence="1">
    <location>
        <begin position="1"/>
        <end position="20"/>
    </location>
</feature>
<dbReference type="Proteomes" id="UP000472335">
    <property type="component" value="Unassembled WGS sequence"/>
</dbReference>
<feature type="compositionally biased region" description="Basic residues" evidence="1">
    <location>
        <begin position="1"/>
        <end position="12"/>
    </location>
</feature>
<sequence>MGKRNGARKGARRSGNPARREAERLYSGNVLGERMYAAAAPRAGVQPGAVIPVGVPGLPDSIVIRGAAESDAALLEPVIRMADPDNADGSWLQLPAAISQSLDPDKYTHVRVAEETSSGALVGGALALPAPWALTHPMLVGSPNAHIAAGLVADLDSLAVVEEWRGKGIARALVAEAEKAMGTHEEGKFGAAVMYVTHEPELTDFYAGLGFTLSPDGIGIPTPAGFICHGPTKDYRISVKPLRTGVQMQPMPTPYGRQLVIHGVLPLPST</sequence>
<dbReference type="RefSeq" id="WP_165266280.1">
    <property type="nucleotide sequence ID" value="NZ_JAAKZY010000172.1"/>
</dbReference>
<comment type="caution">
    <text evidence="3">The sequence shown here is derived from an EMBL/GenBank/DDBJ whole genome shotgun (WGS) entry which is preliminary data.</text>
</comment>
<evidence type="ECO:0000259" key="2">
    <source>
        <dbReference type="PROSITE" id="PS51186"/>
    </source>
</evidence>
<organism evidence="3 4">
    <name type="scientific">Streptomyces scabichelini</name>
    <dbReference type="NCBI Taxonomy" id="2711217"/>
    <lineage>
        <taxon>Bacteria</taxon>
        <taxon>Bacillati</taxon>
        <taxon>Actinomycetota</taxon>
        <taxon>Actinomycetes</taxon>
        <taxon>Kitasatosporales</taxon>
        <taxon>Streptomycetaceae</taxon>
        <taxon>Streptomyces</taxon>
    </lineage>
</organism>
<keyword evidence="4" id="KW-1185">Reference proteome</keyword>
<reference evidence="3 4" key="1">
    <citation type="submission" date="2020-02" db="EMBL/GenBank/DDBJ databases">
        <title>Whole-genome analyses of novel actinobacteria.</title>
        <authorList>
            <person name="Sahin N."/>
            <person name="Gencbay T."/>
        </authorList>
    </citation>
    <scope>NUCLEOTIDE SEQUENCE [LARGE SCALE GENOMIC DNA]</scope>
    <source>
        <strain evidence="3 4">HC44</strain>
    </source>
</reference>
<dbReference type="GO" id="GO:0016747">
    <property type="term" value="F:acyltransferase activity, transferring groups other than amino-acyl groups"/>
    <property type="evidence" value="ECO:0007669"/>
    <property type="project" value="InterPro"/>
</dbReference>
<proteinExistence type="predicted"/>
<dbReference type="PROSITE" id="PS51186">
    <property type="entry name" value="GNAT"/>
    <property type="match status" value="1"/>
</dbReference>
<feature type="domain" description="N-acetyltransferase" evidence="2">
    <location>
        <begin position="62"/>
        <end position="243"/>
    </location>
</feature>
<dbReference type="InterPro" id="IPR000182">
    <property type="entry name" value="GNAT_dom"/>
</dbReference>
<name>A0A6G4VH73_9ACTN</name>
<dbReference type="Pfam" id="PF13508">
    <property type="entry name" value="Acetyltransf_7"/>
    <property type="match status" value="1"/>
</dbReference>
<dbReference type="Gene3D" id="3.40.630.30">
    <property type="match status" value="1"/>
</dbReference>
<evidence type="ECO:0000313" key="4">
    <source>
        <dbReference type="Proteomes" id="UP000472335"/>
    </source>
</evidence>
<dbReference type="EMBL" id="JAAKZY010000172">
    <property type="protein sequence ID" value="NGO13137.1"/>
    <property type="molecule type" value="Genomic_DNA"/>
</dbReference>
<gene>
    <name evidence="3" type="ORF">G5C60_37465</name>
</gene>
<accession>A0A6G4VH73</accession>
<dbReference type="AlphaFoldDB" id="A0A6G4VH73"/>
<evidence type="ECO:0000313" key="3">
    <source>
        <dbReference type="EMBL" id="NGO13137.1"/>
    </source>
</evidence>
<keyword evidence="3" id="KW-0808">Transferase</keyword>
<protein>
    <submittedName>
        <fullName evidence="3">GNAT family N-acetyltransferase</fullName>
    </submittedName>
</protein>
<evidence type="ECO:0000256" key="1">
    <source>
        <dbReference type="SAM" id="MobiDB-lite"/>
    </source>
</evidence>
<dbReference type="InterPro" id="IPR016181">
    <property type="entry name" value="Acyl_CoA_acyltransferase"/>
</dbReference>
<dbReference type="CDD" id="cd04301">
    <property type="entry name" value="NAT_SF"/>
    <property type="match status" value="1"/>
</dbReference>
<dbReference type="SUPFAM" id="SSF55729">
    <property type="entry name" value="Acyl-CoA N-acyltransferases (Nat)"/>
    <property type="match status" value="1"/>
</dbReference>